<keyword evidence="3" id="KW-0479">Metal-binding</keyword>
<evidence type="ECO:0000256" key="3">
    <source>
        <dbReference type="ARBA" id="ARBA00022723"/>
    </source>
</evidence>
<feature type="domain" description="C2H2-type" evidence="12">
    <location>
        <begin position="124"/>
        <end position="148"/>
    </location>
</feature>
<dbReference type="GO" id="GO:0001228">
    <property type="term" value="F:DNA-binding transcription activator activity, RNA polymerase II-specific"/>
    <property type="evidence" value="ECO:0007669"/>
    <property type="project" value="TreeGrafter"/>
</dbReference>
<dbReference type="PANTHER" id="PTHR24393:SF34">
    <property type="entry name" value="PR_SET DOMAIN 13"/>
    <property type="match status" value="1"/>
</dbReference>
<organism evidence="13 14">
    <name type="scientific">Folsomia candida</name>
    <name type="common">Springtail</name>
    <dbReference type="NCBI Taxonomy" id="158441"/>
    <lineage>
        <taxon>Eukaryota</taxon>
        <taxon>Metazoa</taxon>
        <taxon>Ecdysozoa</taxon>
        <taxon>Arthropoda</taxon>
        <taxon>Hexapoda</taxon>
        <taxon>Collembola</taxon>
        <taxon>Entomobryomorpha</taxon>
        <taxon>Isotomoidea</taxon>
        <taxon>Isotomidae</taxon>
        <taxon>Proisotominae</taxon>
        <taxon>Folsomia</taxon>
    </lineage>
</organism>
<evidence type="ECO:0000313" key="14">
    <source>
        <dbReference type="Proteomes" id="UP000198287"/>
    </source>
</evidence>
<evidence type="ECO:0000313" key="13">
    <source>
        <dbReference type="EMBL" id="OXA43139.1"/>
    </source>
</evidence>
<dbReference type="OMA" id="HMARHHG"/>
<proteinExistence type="inferred from homology"/>
<evidence type="ECO:0000256" key="11">
    <source>
        <dbReference type="PROSITE-ProRule" id="PRU00042"/>
    </source>
</evidence>
<comment type="caution">
    <text evidence="13">The sequence shown here is derived from an EMBL/GenBank/DDBJ whole genome shotgun (WGS) entry which is preliminary data.</text>
</comment>
<dbReference type="GO" id="GO:0000978">
    <property type="term" value="F:RNA polymerase II cis-regulatory region sequence-specific DNA binding"/>
    <property type="evidence" value="ECO:0007669"/>
    <property type="project" value="TreeGrafter"/>
</dbReference>
<feature type="domain" description="C2H2-type" evidence="12">
    <location>
        <begin position="186"/>
        <end position="211"/>
    </location>
</feature>
<dbReference type="Proteomes" id="UP000198287">
    <property type="component" value="Unassembled WGS sequence"/>
</dbReference>
<reference evidence="13 14" key="1">
    <citation type="submission" date="2015-12" db="EMBL/GenBank/DDBJ databases">
        <title>The genome of Folsomia candida.</title>
        <authorList>
            <person name="Faddeeva A."/>
            <person name="Derks M.F."/>
            <person name="Anvar Y."/>
            <person name="Smit S."/>
            <person name="Van Straalen N."/>
            <person name="Roelofs D."/>
        </authorList>
    </citation>
    <scope>NUCLEOTIDE SEQUENCE [LARGE SCALE GENOMIC DNA]</scope>
    <source>
        <strain evidence="13 14">VU population</strain>
        <tissue evidence="13">Whole body</tissue>
    </source>
</reference>
<dbReference type="PANTHER" id="PTHR24393">
    <property type="entry name" value="ZINC FINGER PROTEIN"/>
    <property type="match status" value="1"/>
</dbReference>
<dbReference type="AlphaFoldDB" id="A0A226DD63"/>
<dbReference type="FunFam" id="3.30.160.60:FF:000075">
    <property type="entry name" value="Putative zinc finger protein 536"/>
    <property type="match status" value="1"/>
</dbReference>
<keyword evidence="6" id="KW-0862">Zinc</keyword>
<evidence type="ECO:0000259" key="12">
    <source>
        <dbReference type="PROSITE" id="PS50157"/>
    </source>
</evidence>
<dbReference type="OrthoDB" id="10018191at2759"/>
<evidence type="ECO:0000256" key="7">
    <source>
        <dbReference type="ARBA" id="ARBA00023015"/>
    </source>
</evidence>
<feature type="domain" description="C2H2-type" evidence="12">
    <location>
        <begin position="96"/>
        <end position="123"/>
    </location>
</feature>
<evidence type="ECO:0000256" key="2">
    <source>
        <dbReference type="ARBA" id="ARBA00006991"/>
    </source>
</evidence>
<dbReference type="GO" id="GO:0008270">
    <property type="term" value="F:zinc ion binding"/>
    <property type="evidence" value="ECO:0007669"/>
    <property type="project" value="UniProtKB-KW"/>
</dbReference>
<dbReference type="Gene3D" id="3.30.160.60">
    <property type="entry name" value="Classic Zinc Finger"/>
    <property type="match status" value="4"/>
</dbReference>
<evidence type="ECO:0000256" key="5">
    <source>
        <dbReference type="ARBA" id="ARBA00022771"/>
    </source>
</evidence>
<sequence>MEHEEVQLVEETDLPEVKVELDELSFDYCTVYSPEVLEMTDPLSDVAHDPPTSTPSTSTSTWLKITATRGARLLTLPGLKSHMMSHAGDTTHPKPHKCNVCPASFSNKRSMQDHVRTHANERPFPCPHCDHAFKQRKELTRHINRIHTPGYVAPIRSPCPHCDKGYTTNSFLQGHIRQVHTGERPFLCDQAGCGKGFAKNSLLTSHLKTAHKIIIRRVGGFKLPRSKRIEILAKTH</sequence>
<dbReference type="PROSITE" id="PS50157">
    <property type="entry name" value="ZINC_FINGER_C2H2_2"/>
    <property type="match status" value="4"/>
</dbReference>
<evidence type="ECO:0000256" key="8">
    <source>
        <dbReference type="ARBA" id="ARBA00023125"/>
    </source>
</evidence>
<keyword evidence="5 11" id="KW-0863">Zinc-finger</keyword>
<comment type="subcellular location">
    <subcellularLocation>
        <location evidence="1">Nucleus</location>
    </subcellularLocation>
</comment>
<keyword evidence="7" id="KW-0805">Transcription regulation</keyword>
<keyword evidence="9" id="KW-0804">Transcription</keyword>
<evidence type="ECO:0000256" key="6">
    <source>
        <dbReference type="ARBA" id="ARBA00022833"/>
    </source>
</evidence>
<dbReference type="PROSITE" id="PS00028">
    <property type="entry name" value="ZINC_FINGER_C2H2_1"/>
    <property type="match status" value="4"/>
</dbReference>
<dbReference type="FunFam" id="3.30.160.60:FF:000624">
    <property type="entry name" value="zinc finger protein 697"/>
    <property type="match status" value="1"/>
</dbReference>
<accession>A0A226DD63</accession>
<dbReference type="Pfam" id="PF13894">
    <property type="entry name" value="zf-C2H2_4"/>
    <property type="match status" value="1"/>
</dbReference>
<protein>
    <submittedName>
        <fullName evidence="13">Zinc finger protein 76</fullName>
    </submittedName>
</protein>
<keyword evidence="14" id="KW-1185">Reference proteome</keyword>
<dbReference type="InterPro" id="IPR036236">
    <property type="entry name" value="Znf_C2H2_sf"/>
</dbReference>
<evidence type="ECO:0000256" key="9">
    <source>
        <dbReference type="ARBA" id="ARBA00023163"/>
    </source>
</evidence>
<dbReference type="SMART" id="SM00355">
    <property type="entry name" value="ZnF_C2H2"/>
    <property type="match status" value="4"/>
</dbReference>
<dbReference type="InterPro" id="IPR013087">
    <property type="entry name" value="Znf_C2H2_type"/>
</dbReference>
<dbReference type="SUPFAM" id="SSF57667">
    <property type="entry name" value="beta-beta-alpha zinc fingers"/>
    <property type="match status" value="2"/>
</dbReference>
<dbReference type="Pfam" id="PF00096">
    <property type="entry name" value="zf-C2H2"/>
    <property type="match status" value="3"/>
</dbReference>
<keyword evidence="8" id="KW-0238">DNA-binding</keyword>
<evidence type="ECO:0000256" key="10">
    <source>
        <dbReference type="ARBA" id="ARBA00023242"/>
    </source>
</evidence>
<evidence type="ECO:0000256" key="1">
    <source>
        <dbReference type="ARBA" id="ARBA00004123"/>
    </source>
</evidence>
<evidence type="ECO:0000256" key="4">
    <source>
        <dbReference type="ARBA" id="ARBA00022737"/>
    </source>
</evidence>
<keyword evidence="4" id="KW-0677">Repeat</keyword>
<feature type="domain" description="C2H2-type" evidence="12">
    <location>
        <begin position="157"/>
        <end position="185"/>
    </location>
</feature>
<gene>
    <name evidence="13" type="ORF">Fcan01_22220</name>
</gene>
<dbReference type="EMBL" id="LNIX01000023">
    <property type="protein sequence ID" value="OXA43139.1"/>
    <property type="molecule type" value="Genomic_DNA"/>
</dbReference>
<keyword evidence="10" id="KW-0539">Nucleus</keyword>
<dbReference type="STRING" id="158441.A0A226DD63"/>
<name>A0A226DD63_FOLCA</name>
<comment type="similarity">
    <text evidence="2">Belongs to the krueppel C2H2-type zinc-finger protein family.</text>
</comment>
<dbReference type="FunFam" id="3.30.160.60:FF:000045">
    <property type="entry name" value="ZFP69 zinc finger protein B"/>
    <property type="match status" value="1"/>
</dbReference>
<dbReference type="GO" id="GO:0005634">
    <property type="term" value="C:nucleus"/>
    <property type="evidence" value="ECO:0007669"/>
    <property type="project" value="UniProtKB-SubCell"/>
</dbReference>